<dbReference type="Pfam" id="PF01161">
    <property type="entry name" value="PBP"/>
    <property type="match status" value="1"/>
</dbReference>
<organism evidence="4 5">
    <name type="scientific">Hebeloma cylindrosporum</name>
    <dbReference type="NCBI Taxonomy" id="76867"/>
    <lineage>
        <taxon>Eukaryota</taxon>
        <taxon>Fungi</taxon>
        <taxon>Dikarya</taxon>
        <taxon>Basidiomycota</taxon>
        <taxon>Agaricomycotina</taxon>
        <taxon>Agaricomycetes</taxon>
        <taxon>Agaricomycetidae</taxon>
        <taxon>Agaricales</taxon>
        <taxon>Agaricineae</taxon>
        <taxon>Hymenogastraceae</taxon>
        <taxon>Hebeloma</taxon>
    </lineage>
</organism>
<evidence type="ECO:0000256" key="3">
    <source>
        <dbReference type="SAM" id="MobiDB-lite"/>
    </source>
</evidence>
<dbReference type="CDD" id="cd00866">
    <property type="entry name" value="PEBP_euk"/>
    <property type="match status" value="1"/>
</dbReference>
<keyword evidence="5" id="KW-1185">Reference proteome</keyword>
<dbReference type="STRING" id="686832.A0A0C3CIB5"/>
<protein>
    <recommendedName>
        <fullName evidence="6">PEBP-like protein</fullName>
    </recommendedName>
</protein>
<dbReference type="Proteomes" id="UP000053424">
    <property type="component" value="Unassembled WGS sequence"/>
</dbReference>
<gene>
    <name evidence="4" type="ORF">M413DRAFT_232898</name>
</gene>
<dbReference type="EMBL" id="KN831769">
    <property type="protein sequence ID" value="KIM48480.1"/>
    <property type="molecule type" value="Genomic_DNA"/>
</dbReference>
<dbReference type="HOGENOM" id="CLU_035836_1_1_1"/>
<dbReference type="InterPro" id="IPR035810">
    <property type="entry name" value="PEBP_euk"/>
</dbReference>
<sequence length="449" mass="50388">MFAIRKVPHGLPRSLARVSRGNATVAVNSAAPQASEPTPPPPEAPPVAKTEGRKRKKILPKRPPISLESPRKWARPLKSGVLPAYDLALRVLKRDSENLKAEAAELRVRIAEVQSVYAELEGKLQALREDASVGLEAKVAARQRLEEVDSELEGMLQKVNILEVQSQINLPSVRWTVSNAMADMSNLSHRHLVEQKWRKDGDLDLLMERIYQLNVVPDVLPVLKPSIDLHVIARTTPKEFLTSKKVQSVVEPGVFLRSKQTMTPPKLRVNVFHTDVRLYTMLLVDPDVPNPESESFTTFLHWMKPNIALSATSPSLLNLNTHTKYIPPHPQRGTPYHRYVTLLLPQPPIGSSDYTLAAASRAGDIPTSMHLDIPVVPDAERLGFDVRAFVQKWNLNGAKGGGAHLWREVWDENVSQIYKDVLNKPEPHYGRPPKVDPYAEIKQKKKYIL</sequence>
<dbReference type="Gene3D" id="1.20.58.1180">
    <property type="match status" value="1"/>
</dbReference>
<evidence type="ECO:0000256" key="2">
    <source>
        <dbReference type="SAM" id="Coils"/>
    </source>
</evidence>
<evidence type="ECO:0000313" key="4">
    <source>
        <dbReference type="EMBL" id="KIM48480.1"/>
    </source>
</evidence>
<dbReference type="SUPFAM" id="SSF49777">
    <property type="entry name" value="PEBP-like"/>
    <property type="match status" value="1"/>
</dbReference>
<dbReference type="PROSITE" id="PS01220">
    <property type="entry name" value="PBP"/>
    <property type="match status" value="1"/>
</dbReference>
<proteinExistence type="inferred from homology"/>
<feature type="region of interest" description="Disordered" evidence="3">
    <location>
        <begin position="22"/>
        <end position="70"/>
    </location>
</feature>
<accession>A0A0C3CIB5</accession>
<evidence type="ECO:0000313" key="5">
    <source>
        <dbReference type="Proteomes" id="UP000053424"/>
    </source>
</evidence>
<comment type="similarity">
    <text evidence="1">Belongs to the phosphatidylethanolamine-binding protein family.</text>
</comment>
<dbReference type="PANTHER" id="PTHR11362">
    <property type="entry name" value="PHOSPHATIDYLETHANOLAMINE-BINDING PROTEIN"/>
    <property type="match status" value="1"/>
</dbReference>
<dbReference type="InterPro" id="IPR036610">
    <property type="entry name" value="PEBP-like_sf"/>
</dbReference>
<dbReference type="Gene3D" id="3.90.280.10">
    <property type="entry name" value="PEBP-like"/>
    <property type="match status" value="1"/>
</dbReference>
<reference evidence="5" key="2">
    <citation type="submission" date="2015-01" db="EMBL/GenBank/DDBJ databases">
        <title>Evolutionary Origins and Diversification of the Mycorrhizal Mutualists.</title>
        <authorList>
            <consortium name="DOE Joint Genome Institute"/>
            <consortium name="Mycorrhizal Genomics Consortium"/>
            <person name="Kohler A."/>
            <person name="Kuo A."/>
            <person name="Nagy L.G."/>
            <person name="Floudas D."/>
            <person name="Copeland A."/>
            <person name="Barry K.W."/>
            <person name="Cichocki N."/>
            <person name="Veneault-Fourrey C."/>
            <person name="LaButti K."/>
            <person name="Lindquist E.A."/>
            <person name="Lipzen A."/>
            <person name="Lundell T."/>
            <person name="Morin E."/>
            <person name="Murat C."/>
            <person name="Riley R."/>
            <person name="Ohm R."/>
            <person name="Sun H."/>
            <person name="Tunlid A."/>
            <person name="Henrissat B."/>
            <person name="Grigoriev I.V."/>
            <person name="Hibbett D.S."/>
            <person name="Martin F."/>
        </authorList>
    </citation>
    <scope>NUCLEOTIDE SEQUENCE [LARGE SCALE GENOMIC DNA]</scope>
    <source>
        <strain evidence="5">h7</strain>
    </source>
</reference>
<keyword evidence="2" id="KW-0175">Coiled coil</keyword>
<evidence type="ECO:0008006" key="6">
    <source>
        <dbReference type="Google" id="ProtNLM"/>
    </source>
</evidence>
<name>A0A0C3CIB5_HEBCY</name>
<dbReference type="InterPro" id="IPR008914">
    <property type="entry name" value="PEBP"/>
</dbReference>
<reference evidence="4 5" key="1">
    <citation type="submission" date="2014-04" db="EMBL/GenBank/DDBJ databases">
        <authorList>
            <consortium name="DOE Joint Genome Institute"/>
            <person name="Kuo A."/>
            <person name="Gay G."/>
            <person name="Dore J."/>
            <person name="Kohler A."/>
            <person name="Nagy L.G."/>
            <person name="Floudas D."/>
            <person name="Copeland A."/>
            <person name="Barry K.W."/>
            <person name="Cichocki N."/>
            <person name="Veneault-Fourrey C."/>
            <person name="LaButti K."/>
            <person name="Lindquist E.A."/>
            <person name="Lipzen A."/>
            <person name="Lundell T."/>
            <person name="Morin E."/>
            <person name="Murat C."/>
            <person name="Sun H."/>
            <person name="Tunlid A."/>
            <person name="Henrissat B."/>
            <person name="Grigoriev I.V."/>
            <person name="Hibbett D.S."/>
            <person name="Martin F."/>
            <person name="Nordberg H.P."/>
            <person name="Cantor M.N."/>
            <person name="Hua S.X."/>
        </authorList>
    </citation>
    <scope>NUCLEOTIDE SEQUENCE [LARGE SCALE GENOMIC DNA]</scope>
    <source>
        <strain evidence="5">h7</strain>
    </source>
</reference>
<dbReference type="AlphaFoldDB" id="A0A0C3CIB5"/>
<dbReference type="InterPro" id="IPR001858">
    <property type="entry name" value="Phosphatidylethanolamine-bd_CS"/>
</dbReference>
<dbReference type="PANTHER" id="PTHR11362:SF82">
    <property type="entry name" value="PHOSPHATIDYLETHANOLAMINE-BINDING PROTEIN 4"/>
    <property type="match status" value="1"/>
</dbReference>
<evidence type="ECO:0000256" key="1">
    <source>
        <dbReference type="ARBA" id="ARBA00007091"/>
    </source>
</evidence>
<dbReference type="OrthoDB" id="2153661at2759"/>
<feature type="coiled-coil region" evidence="2">
    <location>
        <begin position="89"/>
        <end position="165"/>
    </location>
</feature>